<dbReference type="EMBL" id="JAOAOG010000098">
    <property type="protein sequence ID" value="KAJ6249453.1"/>
    <property type="molecule type" value="Genomic_DNA"/>
</dbReference>
<reference evidence="3" key="1">
    <citation type="submission" date="2022-08" db="EMBL/GenBank/DDBJ databases">
        <title>Novel sulfate-reducing endosymbionts in the free-living metamonad Anaeramoeba.</title>
        <authorList>
            <person name="Jerlstrom-Hultqvist J."/>
            <person name="Cepicka I."/>
            <person name="Gallot-Lavallee L."/>
            <person name="Salas-Leiva D."/>
            <person name="Curtis B.A."/>
            <person name="Zahonova K."/>
            <person name="Pipaliya S."/>
            <person name="Dacks J."/>
            <person name="Roger A.J."/>
        </authorList>
    </citation>
    <scope>NUCLEOTIDE SEQUENCE</scope>
    <source>
        <strain evidence="3">Schooner1</strain>
    </source>
</reference>
<comment type="caution">
    <text evidence="3">The sequence shown here is derived from an EMBL/GenBank/DDBJ whole genome shotgun (WGS) entry which is preliminary data.</text>
</comment>
<keyword evidence="4" id="KW-1185">Reference proteome</keyword>
<evidence type="ECO:0000313" key="4">
    <source>
        <dbReference type="Proteomes" id="UP001150062"/>
    </source>
</evidence>
<feature type="region of interest" description="Disordered" evidence="1">
    <location>
        <begin position="417"/>
        <end position="444"/>
    </location>
</feature>
<feature type="domain" description="MULE transposase" evidence="2">
    <location>
        <begin position="103"/>
        <end position="197"/>
    </location>
</feature>
<gene>
    <name evidence="3" type="ORF">M0813_16873</name>
</gene>
<evidence type="ECO:0000256" key="1">
    <source>
        <dbReference type="SAM" id="MobiDB-lite"/>
    </source>
</evidence>
<evidence type="ECO:0000313" key="3">
    <source>
        <dbReference type="EMBL" id="KAJ6249453.1"/>
    </source>
</evidence>
<dbReference type="Pfam" id="PF10551">
    <property type="entry name" value="MULE"/>
    <property type="match status" value="1"/>
</dbReference>
<accession>A0ABQ8YXS6</accession>
<feature type="compositionally biased region" description="Basic residues" evidence="1">
    <location>
        <begin position="421"/>
        <end position="436"/>
    </location>
</feature>
<dbReference type="Proteomes" id="UP001150062">
    <property type="component" value="Unassembled WGS sequence"/>
</dbReference>
<protein>
    <recommendedName>
        <fullName evidence="2">MULE transposase domain-containing protein</fullName>
    </recommendedName>
</protein>
<evidence type="ECO:0000259" key="2">
    <source>
        <dbReference type="Pfam" id="PF10551"/>
    </source>
</evidence>
<proteinExistence type="predicted"/>
<organism evidence="3 4">
    <name type="scientific">Anaeramoeba flamelloides</name>
    <dbReference type="NCBI Taxonomy" id="1746091"/>
    <lineage>
        <taxon>Eukaryota</taxon>
        <taxon>Metamonada</taxon>
        <taxon>Anaeramoebidae</taxon>
        <taxon>Anaeramoeba</taxon>
    </lineage>
</organism>
<dbReference type="InterPro" id="IPR018289">
    <property type="entry name" value="MULE_transposase_dom"/>
</dbReference>
<sequence>METSFSSLIQAENLTKVDLYQKYLEFYERNDNVEYISERIAKGRIRRFYNEMHPKAINTSIHLINEKTIRRSQFLILNTLRPFTCLSWSSPLMLNILQSSKHIFVDGTFLSAPAPFTQLFTIAAWNEETQHYYLCNYTLLQGKKAENYEFFFHNLKFIIPGLNPVLITSDFEAGITLAINEYFKKTKILHCKFHFVQCLVRKIDSLKIEKSEKCTQFKKDLKRLAKTKIKYFISNWEKIIDKYQSYEKFRSVLIYFYKNFLLKYPIENWNYSVLKKYTKRTNGYLEKNNRKLNEKFDHRKPGLNGLIYVLKQEEERQTKLYQARMFNETSKYKNNPYNTKDLEILIEKEKPKWQKIVERLRNKNYFPVQNEKANNYQKIIQNYDVDDLMVSRKKFHNRPIKNKKKLEKDNLNIEISSSKKNNTKTKKKSISKKKINKQNSPNELISLPKIKENNKIKKSKTDKKKSKCQAMTKSNLQCKNSSKENSIYCYIHRNYKKN</sequence>
<name>A0ABQ8YXS6_9EUKA</name>